<name>A0A3M6U8M9_POCDA</name>
<reference evidence="1 2" key="1">
    <citation type="journal article" date="2018" name="Sci. Rep.">
        <title>Comparative analysis of the Pocillopora damicornis genome highlights role of immune system in coral evolution.</title>
        <authorList>
            <person name="Cunning R."/>
            <person name="Bay R.A."/>
            <person name="Gillette P."/>
            <person name="Baker A.C."/>
            <person name="Traylor-Knowles N."/>
        </authorList>
    </citation>
    <scope>NUCLEOTIDE SEQUENCE [LARGE SCALE GENOMIC DNA]</scope>
    <source>
        <strain evidence="1">RSMAS</strain>
        <tissue evidence="1">Whole animal</tissue>
    </source>
</reference>
<gene>
    <name evidence="1" type="ORF">pdam_00002906</name>
</gene>
<protein>
    <submittedName>
        <fullName evidence="1">Uncharacterized protein</fullName>
    </submittedName>
</protein>
<dbReference type="AlphaFoldDB" id="A0A3M6U8M9"/>
<evidence type="ECO:0000313" key="2">
    <source>
        <dbReference type="Proteomes" id="UP000275408"/>
    </source>
</evidence>
<dbReference type="Proteomes" id="UP000275408">
    <property type="component" value="Unassembled WGS sequence"/>
</dbReference>
<sequence length="95" mass="10960">MVWNFAKILKRLSLLMGVKQKLKNVLGYSKDQRFHVIVRCCPDTDCHKAPPSVAECWWMEPGVSITQTTPAAQKQLKLEREDLDMQPFGKIVLKF</sequence>
<dbReference type="EMBL" id="RCHS01002011">
    <property type="protein sequence ID" value="RMX50035.1"/>
    <property type="molecule type" value="Genomic_DNA"/>
</dbReference>
<feature type="non-terminal residue" evidence="1">
    <location>
        <position position="95"/>
    </location>
</feature>
<organism evidence="1 2">
    <name type="scientific">Pocillopora damicornis</name>
    <name type="common">Cauliflower coral</name>
    <name type="synonym">Millepora damicornis</name>
    <dbReference type="NCBI Taxonomy" id="46731"/>
    <lineage>
        <taxon>Eukaryota</taxon>
        <taxon>Metazoa</taxon>
        <taxon>Cnidaria</taxon>
        <taxon>Anthozoa</taxon>
        <taxon>Hexacorallia</taxon>
        <taxon>Scleractinia</taxon>
        <taxon>Astrocoeniina</taxon>
        <taxon>Pocilloporidae</taxon>
        <taxon>Pocillopora</taxon>
    </lineage>
</organism>
<comment type="caution">
    <text evidence="1">The sequence shown here is derived from an EMBL/GenBank/DDBJ whole genome shotgun (WGS) entry which is preliminary data.</text>
</comment>
<keyword evidence="2" id="KW-1185">Reference proteome</keyword>
<evidence type="ECO:0000313" key="1">
    <source>
        <dbReference type="EMBL" id="RMX50035.1"/>
    </source>
</evidence>
<accession>A0A3M6U8M9</accession>
<proteinExistence type="predicted"/>